<feature type="transmembrane region" description="Helical" evidence="6">
    <location>
        <begin position="243"/>
        <end position="263"/>
    </location>
</feature>
<name>A0AAC9L8M5_9PSEU</name>
<evidence type="ECO:0000259" key="7">
    <source>
        <dbReference type="Pfam" id="PF00482"/>
    </source>
</evidence>
<dbReference type="EMBL" id="CP016076">
    <property type="protein sequence ID" value="APU12369.1"/>
    <property type="molecule type" value="Genomic_DNA"/>
</dbReference>
<keyword evidence="5 6" id="KW-0472">Membrane</keyword>
<proteinExistence type="predicted"/>
<evidence type="ECO:0000256" key="4">
    <source>
        <dbReference type="ARBA" id="ARBA00022989"/>
    </source>
</evidence>
<evidence type="ECO:0000256" key="6">
    <source>
        <dbReference type="SAM" id="Phobius"/>
    </source>
</evidence>
<organism evidence="8 9">
    <name type="scientific">Actinoalloteichus fjordicus</name>
    <dbReference type="NCBI Taxonomy" id="1612552"/>
    <lineage>
        <taxon>Bacteria</taxon>
        <taxon>Bacillati</taxon>
        <taxon>Actinomycetota</taxon>
        <taxon>Actinomycetes</taxon>
        <taxon>Pseudonocardiales</taxon>
        <taxon>Pseudonocardiaceae</taxon>
        <taxon>Actinoalloteichus</taxon>
    </lineage>
</organism>
<dbReference type="Pfam" id="PF00482">
    <property type="entry name" value="T2SSF"/>
    <property type="match status" value="1"/>
</dbReference>
<comment type="subcellular location">
    <subcellularLocation>
        <location evidence="1">Cell membrane</location>
        <topology evidence="1">Multi-pass membrane protein</topology>
    </subcellularLocation>
</comment>
<dbReference type="InterPro" id="IPR018076">
    <property type="entry name" value="T2SS_GspF_dom"/>
</dbReference>
<dbReference type="GO" id="GO:0005886">
    <property type="term" value="C:plasma membrane"/>
    <property type="evidence" value="ECO:0007669"/>
    <property type="project" value="UniProtKB-SubCell"/>
</dbReference>
<feature type="domain" description="Type II secretion system protein GspF" evidence="7">
    <location>
        <begin position="102"/>
        <end position="225"/>
    </location>
</feature>
<keyword evidence="9" id="KW-1185">Reference proteome</keyword>
<gene>
    <name evidence="8" type="ORF">UA74_01400</name>
</gene>
<feature type="transmembrane region" description="Helical" evidence="6">
    <location>
        <begin position="211"/>
        <end position="231"/>
    </location>
</feature>
<keyword evidence="3 6" id="KW-0812">Transmembrane</keyword>
<keyword evidence="2" id="KW-1003">Cell membrane</keyword>
<evidence type="ECO:0000256" key="1">
    <source>
        <dbReference type="ARBA" id="ARBA00004651"/>
    </source>
</evidence>
<evidence type="ECO:0000313" key="8">
    <source>
        <dbReference type="EMBL" id="APU12369.1"/>
    </source>
</evidence>
<keyword evidence="4 6" id="KW-1133">Transmembrane helix</keyword>
<sequence length="273" mass="28406">MVSAALLTWSAALLTWPGRSARSRVRLLRPAVDRRPASRRRSPRLGRFFAVGIGLGVGWMSAAVAGAVAGAMLAATWWSRLAARRSWRRGLAEVRGWADALGMMSAELRAGAAPAEAAAGAARDAEPTVAGVLVAIASTARLGGDVPARLRTAAVDRPRCAEALARLGRSWAAAERRGVPLAEALDAVRRDLDFRVKTANGLAARMAGPRATGVVLASLPLLGVALGEAMGAGPLEVLFGGELGRLLLVVGVALDCLGVWWIGRITVQTGWSA</sequence>
<dbReference type="AlphaFoldDB" id="A0AAC9L8M5"/>
<dbReference type="PANTHER" id="PTHR35007">
    <property type="entry name" value="INTEGRAL MEMBRANE PROTEIN-RELATED"/>
    <property type="match status" value="1"/>
</dbReference>
<feature type="transmembrane region" description="Helical" evidence="6">
    <location>
        <begin position="48"/>
        <end position="78"/>
    </location>
</feature>
<dbReference type="RefSeq" id="WP_075738177.1">
    <property type="nucleotide sequence ID" value="NZ_CP016076.1"/>
</dbReference>
<dbReference type="Proteomes" id="UP000185511">
    <property type="component" value="Chromosome"/>
</dbReference>
<evidence type="ECO:0000256" key="2">
    <source>
        <dbReference type="ARBA" id="ARBA00022475"/>
    </source>
</evidence>
<evidence type="ECO:0000256" key="5">
    <source>
        <dbReference type="ARBA" id="ARBA00023136"/>
    </source>
</evidence>
<evidence type="ECO:0000256" key="3">
    <source>
        <dbReference type="ARBA" id="ARBA00022692"/>
    </source>
</evidence>
<evidence type="ECO:0000313" key="9">
    <source>
        <dbReference type="Proteomes" id="UP000185511"/>
    </source>
</evidence>
<accession>A0AAC9L8M5</accession>
<protein>
    <submittedName>
        <fullName evidence="8">Flp pilus assembly protein TadB</fullName>
    </submittedName>
</protein>
<reference evidence="9" key="1">
    <citation type="submission" date="2016-06" db="EMBL/GenBank/DDBJ databases">
        <title>Complete genome sequence of Actinoalloteichus fjordicus DSM 46855 (=ADI127-17), type strain of the new species Actinoalloteichus fjordicus.</title>
        <authorList>
            <person name="Ruckert C."/>
            <person name="Nouioui I."/>
            <person name="Willmese J."/>
            <person name="van Wezel G."/>
            <person name="Klenk H.-P."/>
            <person name="Kalinowski J."/>
            <person name="Zotchev S.B."/>
        </authorList>
    </citation>
    <scope>NUCLEOTIDE SEQUENCE [LARGE SCALE GENOMIC DNA]</scope>
    <source>
        <strain evidence="9">ADI127-7</strain>
    </source>
</reference>
<dbReference type="KEGG" id="acad:UA74_01400"/>
<dbReference type="PANTHER" id="PTHR35007:SF4">
    <property type="entry name" value="CONSERVED TRANSMEMBRANE PROTEIN-RELATED"/>
    <property type="match status" value="1"/>
</dbReference>